<evidence type="ECO:0000256" key="6">
    <source>
        <dbReference type="ARBA" id="ARBA00023242"/>
    </source>
</evidence>
<keyword evidence="5" id="KW-0560">Oxidoreductase</keyword>
<evidence type="ECO:0000256" key="3">
    <source>
        <dbReference type="ARBA" id="ARBA00007118"/>
    </source>
</evidence>
<dbReference type="InterPro" id="IPR029479">
    <property type="entry name" value="Nitroreductase"/>
</dbReference>
<reference evidence="8 9" key="1">
    <citation type="submission" date="2018-06" db="EMBL/GenBank/DDBJ databases">
        <title>Genome analysis of cellulolytic fungus Trichoderma lentiforme CFAM-422.</title>
        <authorList>
            <person name="Steindorff A.S."/>
            <person name="Formighieri E.F."/>
            <person name="Midorikawa G.E.O."/>
            <person name="Tamietti M.S."/>
            <person name="Ramos E.Z."/>
            <person name="Silva A.S."/>
            <person name="Bon E.P.S."/>
            <person name="Mendes T.D."/>
            <person name="Damaso M.C.T."/>
            <person name="Favaro L.C.L."/>
        </authorList>
    </citation>
    <scope>NUCLEOTIDE SEQUENCE [LARGE SCALE GENOMIC DNA]</scope>
    <source>
        <strain evidence="8 9">CFAM-422</strain>
    </source>
</reference>
<feature type="domain" description="Nitroreductase" evidence="7">
    <location>
        <begin position="12"/>
        <end position="182"/>
    </location>
</feature>
<dbReference type="PANTHER" id="PTHR43035">
    <property type="entry name" value="FATTY ACID REPRESSION MUTANT PROTEIN 2-RELATED"/>
    <property type="match status" value="1"/>
</dbReference>
<dbReference type="InterPro" id="IPR033877">
    <property type="entry name" value="Frm2/Hbn1"/>
</dbReference>
<dbReference type="InterPro" id="IPR000415">
    <property type="entry name" value="Nitroreductase-like"/>
</dbReference>
<protein>
    <submittedName>
        <fullName evidence="8">Nitroreductase HBN1</fullName>
    </submittedName>
</protein>
<dbReference type="EMBL" id="QLNT01000016">
    <property type="protein sequence ID" value="KAF3066799.1"/>
    <property type="molecule type" value="Genomic_DNA"/>
</dbReference>
<dbReference type="GO" id="GO:0016491">
    <property type="term" value="F:oxidoreductase activity"/>
    <property type="evidence" value="ECO:0007669"/>
    <property type="project" value="UniProtKB-KW"/>
</dbReference>
<evidence type="ECO:0000256" key="1">
    <source>
        <dbReference type="ARBA" id="ARBA00004123"/>
    </source>
</evidence>
<gene>
    <name evidence="8" type="ORF">CFAM422_008762</name>
</gene>
<name>A0A9P4XBD6_9HYPO</name>
<evidence type="ECO:0000256" key="4">
    <source>
        <dbReference type="ARBA" id="ARBA00022490"/>
    </source>
</evidence>
<evidence type="ECO:0000313" key="9">
    <source>
        <dbReference type="Proteomes" id="UP000801864"/>
    </source>
</evidence>
<dbReference type="GO" id="GO:0005737">
    <property type="term" value="C:cytoplasm"/>
    <property type="evidence" value="ECO:0007669"/>
    <property type="project" value="UniProtKB-SubCell"/>
</dbReference>
<keyword evidence="4" id="KW-0963">Cytoplasm</keyword>
<dbReference type="GO" id="GO:0034599">
    <property type="term" value="P:cellular response to oxidative stress"/>
    <property type="evidence" value="ECO:0007669"/>
    <property type="project" value="InterPro"/>
</dbReference>
<dbReference type="GO" id="GO:0005634">
    <property type="term" value="C:nucleus"/>
    <property type="evidence" value="ECO:0007669"/>
    <property type="project" value="UniProtKB-SubCell"/>
</dbReference>
<comment type="subcellular location">
    <subcellularLocation>
        <location evidence="2">Cytoplasm</location>
    </subcellularLocation>
    <subcellularLocation>
        <location evidence="1">Nucleus</location>
    </subcellularLocation>
</comment>
<evidence type="ECO:0000256" key="5">
    <source>
        <dbReference type="ARBA" id="ARBA00023002"/>
    </source>
</evidence>
<dbReference type="AlphaFoldDB" id="A0A9P4XBD6"/>
<evidence type="ECO:0000313" key="8">
    <source>
        <dbReference type="EMBL" id="KAF3066799.1"/>
    </source>
</evidence>
<comment type="similarity">
    <text evidence="3">Belongs to the nitroreductase family.</text>
</comment>
<accession>A0A9P4XBD6</accession>
<keyword evidence="6" id="KW-0539">Nucleus</keyword>
<keyword evidence="9" id="KW-1185">Reference proteome</keyword>
<evidence type="ECO:0000259" key="7">
    <source>
        <dbReference type="Pfam" id="PF00881"/>
    </source>
</evidence>
<dbReference type="Proteomes" id="UP000801864">
    <property type="component" value="Unassembled WGS sequence"/>
</dbReference>
<organism evidence="8 9">
    <name type="scientific">Trichoderma lentiforme</name>
    <dbReference type="NCBI Taxonomy" id="1567552"/>
    <lineage>
        <taxon>Eukaryota</taxon>
        <taxon>Fungi</taxon>
        <taxon>Dikarya</taxon>
        <taxon>Ascomycota</taxon>
        <taxon>Pezizomycotina</taxon>
        <taxon>Sordariomycetes</taxon>
        <taxon>Hypocreomycetidae</taxon>
        <taxon>Hypocreales</taxon>
        <taxon>Hypocreaceae</taxon>
        <taxon>Trichoderma</taxon>
    </lineage>
</organism>
<dbReference type="SUPFAM" id="SSF55469">
    <property type="entry name" value="FMN-dependent nitroreductase-like"/>
    <property type="match status" value="1"/>
</dbReference>
<proteinExistence type="inferred from homology"/>
<sequence>MDSSDLLQLLLRRRTTHYLGKDRELDKQVVIKILREALLVAPSFFNAQTTRMVLLLDDENEKLWELVKECLEQHSKEKSLGLDTIEKLNGFKQANGTILFFEDRSEISHLRGIPRYNRYQTYFDSWSEQTNAIHQYVVWAALCAQGLGVALQHYNPLVDEEIAAKWNIDSNWQLIAQLVFGKPMVKPQEKTCTPFEQRVFIYG</sequence>
<dbReference type="FunFam" id="3.40.109.10:FF:000001">
    <property type="entry name" value="Nitroreductase family"/>
    <property type="match status" value="1"/>
</dbReference>
<evidence type="ECO:0000256" key="2">
    <source>
        <dbReference type="ARBA" id="ARBA00004496"/>
    </source>
</evidence>
<dbReference type="PANTHER" id="PTHR43035:SF1">
    <property type="entry name" value="FATTY ACID REPRESSION MUTANT PROTEIN 2-RELATED"/>
    <property type="match status" value="1"/>
</dbReference>
<comment type="caution">
    <text evidence="8">The sequence shown here is derived from an EMBL/GenBank/DDBJ whole genome shotgun (WGS) entry which is preliminary data.</text>
</comment>
<dbReference type="Gene3D" id="3.40.109.10">
    <property type="entry name" value="NADH Oxidase"/>
    <property type="match status" value="1"/>
</dbReference>
<dbReference type="Pfam" id="PF00881">
    <property type="entry name" value="Nitroreductase"/>
    <property type="match status" value="1"/>
</dbReference>